<gene>
    <name evidence="11" type="ORF">LTRI10_LOCUS43694</name>
</gene>
<dbReference type="EMBL" id="OZ034820">
    <property type="protein sequence ID" value="CAL1403789.1"/>
    <property type="molecule type" value="Genomic_DNA"/>
</dbReference>
<evidence type="ECO:0000256" key="5">
    <source>
        <dbReference type="ARBA" id="ARBA00022989"/>
    </source>
</evidence>
<dbReference type="InterPro" id="IPR020966">
    <property type="entry name" value="ALMT"/>
</dbReference>
<keyword evidence="5 10" id="KW-1133">Transmembrane helix</keyword>
<evidence type="ECO:0000256" key="2">
    <source>
        <dbReference type="ARBA" id="ARBA00007079"/>
    </source>
</evidence>
<proteinExistence type="inferred from homology"/>
<protein>
    <recommendedName>
        <fullName evidence="13">Aluminum-activated malate transporter</fullName>
    </recommendedName>
</protein>
<evidence type="ECO:0000256" key="1">
    <source>
        <dbReference type="ARBA" id="ARBA00004141"/>
    </source>
</evidence>
<sequence length="441" mass="47760">MAAPVEEGGHAGKRGFDWILDLPSGAAAIAMRVKEFGEEDPRRVIHSFKVGLALTMVSLFYYFKPLYDGFGVNAIWAVLTVVVVFEFSVGATLGKGLNRMAATFGAGGLGIGAHHLASLSGPTGEPILIAAFVFIIAAVVTFTRFFPKVKARYDYGFNIFILTFSLVSVSGYRDSQVWTMAHERLSTIMVGSSTAVIVCVVVYPVWIGEELHNLVVTNIENLGEFLLGFGDQCFNAESNNNGKALGEYHKSVLTSKSNEENMANLARWEPGHGRFRLQHPWKQYLKIGTLTRECAYKVDALSSYLNPHVQPVDEMGNRVEVACRELSTECGRALKELALATRKMKRPKPADAMVASSSAAADNLKLVLDTSKWERQRLVEVVPIAALAAVLLEIAETTERIADAVVELASKAHFKSTDSAVSPEQPSPPPAAALPVSSGGA</sequence>
<dbReference type="GO" id="GO:0034220">
    <property type="term" value="P:monoatomic ion transmembrane transport"/>
    <property type="evidence" value="ECO:0007669"/>
    <property type="project" value="UniProtKB-KW"/>
</dbReference>
<comment type="subcellular location">
    <subcellularLocation>
        <location evidence="1">Membrane</location>
        <topology evidence="1">Multi-pass membrane protein</topology>
    </subcellularLocation>
</comment>
<feature type="transmembrane region" description="Helical" evidence="10">
    <location>
        <begin position="44"/>
        <end position="63"/>
    </location>
</feature>
<feature type="transmembrane region" description="Helical" evidence="10">
    <location>
        <begin position="75"/>
        <end position="94"/>
    </location>
</feature>
<name>A0AAV2FZJ8_9ROSI</name>
<dbReference type="Pfam" id="PF11744">
    <property type="entry name" value="ALMT"/>
    <property type="match status" value="1"/>
</dbReference>
<feature type="region of interest" description="Disordered" evidence="9">
    <location>
        <begin position="415"/>
        <end position="441"/>
    </location>
</feature>
<evidence type="ECO:0000313" key="11">
    <source>
        <dbReference type="EMBL" id="CAL1403789.1"/>
    </source>
</evidence>
<feature type="transmembrane region" description="Helical" evidence="10">
    <location>
        <begin position="155"/>
        <end position="173"/>
    </location>
</feature>
<evidence type="ECO:0000256" key="3">
    <source>
        <dbReference type="ARBA" id="ARBA00022448"/>
    </source>
</evidence>
<evidence type="ECO:0000256" key="7">
    <source>
        <dbReference type="ARBA" id="ARBA00023136"/>
    </source>
</evidence>
<evidence type="ECO:0000256" key="6">
    <source>
        <dbReference type="ARBA" id="ARBA00023065"/>
    </source>
</evidence>
<evidence type="ECO:0008006" key="13">
    <source>
        <dbReference type="Google" id="ProtNLM"/>
    </source>
</evidence>
<dbReference type="PANTHER" id="PTHR31086">
    <property type="entry name" value="ALUMINUM-ACTIVATED MALATE TRANSPORTER 10"/>
    <property type="match status" value="1"/>
</dbReference>
<feature type="transmembrane region" description="Helical" evidence="10">
    <location>
        <begin position="101"/>
        <end position="121"/>
    </location>
</feature>
<dbReference type="GO" id="GO:0015743">
    <property type="term" value="P:malate transport"/>
    <property type="evidence" value="ECO:0007669"/>
    <property type="project" value="InterPro"/>
</dbReference>
<evidence type="ECO:0000256" key="10">
    <source>
        <dbReference type="SAM" id="Phobius"/>
    </source>
</evidence>
<keyword evidence="8" id="KW-0407">Ion channel</keyword>
<reference evidence="11 12" key="1">
    <citation type="submission" date="2024-04" db="EMBL/GenBank/DDBJ databases">
        <authorList>
            <person name="Fracassetti M."/>
        </authorList>
    </citation>
    <scope>NUCLEOTIDE SEQUENCE [LARGE SCALE GENOMIC DNA]</scope>
</reference>
<dbReference type="GO" id="GO:0016020">
    <property type="term" value="C:membrane"/>
    <property type="evidence" value="ECO:0007669"/>
    <property type="project" value="UniProtKB-SubCell"/>
</dbReference>
<keyword evidence="7 10" id="KW-0472">Membrane</keyword>
<evidence type="ECO:0000256" key="8">
    <source>
        <dbReference type="ARBA" id="ARBA00023303"/>
    </source>
</evidence>
<evidence type="ECO:0000256" key="4">
    <source>
        <dbReference type="ARBA" id="ARBA00022692"/>
    </source>
</evidence>
<feature type="transmembrane region" description="Helical" evidence="10">
    <location>
        <begin position="185"/>
        <end position="206"/>
    </location>
</feature>
<keyword evidence="6" id="KW-0406">Ion transport</keyword>
<keyword evidence="3" id="KW-0813">Transport</keyword>
<keyword evidence="4 10" id="KW-0812">Transmembrane</keyword>
<accession>A0AAV2FZJ8</accession>
<evidence type="ECO:0000256" key="9">
    <source>
        <dbReference type="SAM" id="MobiDB-lite"/>
    </source>
</evidence>
<evidence type="ECO:0000313" key="12">
    <source>
        <dbReference type="Proteomes" id="UP001497516"/>
    </source>
</evidence>
<dbReference type="Proteomes" id="UP001497516">
    <property type="component" value="Chromosome 7"/>
</dbReference>
<organism evidence="11 12">
    <name type="scientific">Linum trigynum</name>
    <dbReference type="NCBI Taxonomy" id="586398"/>
    <lineage>
        <taxon>Eukaryota</taxon>
        <taxon>Viridiplantae</taxon>
        <taxon>Streptophyta</taxon>
        <taxon>Embryophyta</taxon>
        <taxon>Tracheophyta</taxon>
        <taxon>Spermatophyta</taxon>
        <taxon>Magnoliopsida</taxon>
        <taxon>eudicotyledons</taxon>
        <taxon>Gunneridae</taxon>
        <taxon>Pentapetalae</taxon>
        <taxon>rosids</taxon>
        <taxon>fabids</taxon>
        <taxon>Malpighiales</taxon>
        <taxon>Linaceae</taxon>
        <taxon>Linum</taxon>
    </lineage>
</organism>
<keyword evidence="12" id="KW-1185">Reference proteome</keyword>
<feature type="transmembrane region" description="Helical" evidence="10">
    <location>
        <begin position="127"/>
        <end position="146"/>
    </location>
</feature>
<dbReference type="AlphaFoldDB" id="A0AAV2FZJ8"/>
<comment type="similarity">
    <text evidence="2">Belongs to the aromatic acid exporter (TC 2.A.85) family.</text>
</comment>